<evidence type="ECO:0000313" key="3">
    <source>
        <dbReference type="Proteomes" id="UP000799438"/>
    </source>
</evidence>
<reference evidence="2" key="1">
    <citation type="journal article" date="2020" name="Stud. Mycol.">
        <title>101 Dothideomycetes genomes: a test case for predicting lifestyles and emergence of pathogens.</title>
        <authorList>
            <person name="Haridas S."/>
            <person name="Albert R."/>
            <person name="Binder M."/>
            <person name="Bloem J."/>
            <person name="Labutti K."/>
            <person name="Salamov A."/>
            <person name="Andreopoulos B."/>
            <person name="Baker S."/>
            <person name="Barry K."/>
            <person name="Bills G."/>
            <person name="Bluhm B."/>
            <person name="Cannon C."/>
            <person name="Castanera R."/>
            <person name="Culley D."/>
            <person name="Daum C."/>
            <person name="Ezra D."/>
            <person name="Gonzalez J."/>
            <person name="Henrissat B."/>
            <person name="Kuo A."/>
            <person name="Liang C."/>
            <person name="Lipzen A."/>
            <person name="Lutzoni F."/>
            <person name="Magnuson J."/>
            <person name="Mondo S."/>
            <person name="Nolan M."/>
            <person name="Ohm R."/>
            <person name="Pangilinan J."/>
            <person name="Park H.-J."/>
            <person name="Ramirez L."/>
            <person name="Alfaro M."/>
            <person name="Sun H."/>
            <person name="Tritt A."/>
            <person name="Yoshinaga Y."/>
            <person name="Zwiers L.-H."/>
            <person name="Turgeon B."/>
            <person name="Goodwin S."/>
            <person name="Spatafora J."/>
            <person name="Crous P."/>
            <person name="Grigoriev I."/>
        </authorList>
    </citation>
    <scope>NUCLEOTIDE SEQUENCE</scope>
    <source>
        <strain evidence="2">CBS 121167</strain>
    </source>
</reference>
<organism evidence="2 3">
    <name type="scientific">Aplosporella prunicola CBS 121167</name>
    <dbReference type="NCBI Taxonomy" id="1176127"/>
    <lineage>
        <taxon>Eukaryota</taxon>
        <taxon>Fungi</taxon>
        <taxon>Dikarya</taxon>
        <taxon>Ascomycota</taxon>
        <taxon>Pezizomycotina</taxon>
        <taxon>Dothideomycetes</taxon>
        <taxon>Dothideomycetes incertae sedis</taxon>
        <taxon>Botryosphaeriales</taxon>
        <taxon>Aplosporellaceae</taxon>
        <taxon>Aplosporella</taxon>
    </lineage>
</organism>
<keyword evidence="1" id="KW-1133">Transmembrane helix</keyword>
<dbReference type="AlphaFoldDB" id="A0A6A6BTA4"/>
<keyword evidence="1" id="KW-0812">Transmembrane</keyword>
<dbReference type="EMBL" id="ML995474">
    <property type="protein sequence ID" value="KAF2147349.1"/>
    <property type="molecule type" value="Genomic_DNA"/>
</dbReference>
<accession>A0A6A6BTA4</accession>
<evidence type="ECO:0000256" key="1">
    <source>
        <dbReference type="SAM" id="Phobius"/>
    </source>
</evidence>
<dbReference type="Proteomes" id="UP000799438">
    <property type="component" value="Unassembled WGS sequence"/>
</dbReference>
<evidence type="ECO:0000313" key="2">
    <source>
        <dbReference type="EMBL" id="KAF2147349.1"/>
    </source>
</evidence>
<proteinExistence type="predicted"/>
<sequence>MPVSVCPAPPVVVVVVVVRPALLLVPALPFAAVPLAVRRPAEMSKSNPTILHILQSTQADLLPSVSLPVSQRRAAYAAQ</sequence>
<feature type="transmembrane region" description="Helical" evidence="1">
    <location>
        <begin position="12"/>
        <end position="37"/>
    </location>
</feature>
<protein>
    <submittedName>
        <fullName evidence="2">Uncharacterized protein</fullName>
    </submittedName>
</protein>
<keyword evidence="1" id="KW-0472">Membrane</keyword>
<keyword evidence="3" id="KW-1185">Reference proteome</keyword>
<dbReference type="GeneID" id="54297069"/>
<dbReference type="RefSeq" id="XP_033403057.1">
    <property type="nucleotide sequence ID" value="XM_033539573.1"/>
</dbReference>
<name>A0A6A6BTA4_9PEZI</name>
<gene>
    <name evidence="2" type="ORF">K452DRAFT_282352</name>
</gene>